<proteinExistence type="predicted"/>
<evidence type="ECO:0000313" key="2">
    <source>
        <dbReference type="EMBL" id="PWY90852.1"/>
    </source>
</evidence>
<feature type="transmembrane region" description="Helical" evidence="1">
    <location>
        <begin position="53"/>
        <end position="80"/>
    </location>
</feature>
<comment type="caution">
    <text evidence="2">The sequence shown here is derived from an EMBL/GenBank/DDBJ whole genome shotgun (WGS) entry which is preliminary data.</text>
</comment>
<dbReference type="GeneID" id="37070968"/>
<gene>
    <name evidence="2" type="ORF">BO70DRAFT_80240</name>
</gene>
<keyword evidence="1" id="KW-0812">Transmembrane</keyword>
<reference evidence="2 3" key="1">
    <citation type="submission" date="2016-12" db="EMBL/GenBank/DDBJ databases">
        <title>The genomes of Aspergillus section Nigri reveals drivers in fungal speciation.</title>
        <authorList>
            <consortium name="DOE Joint Genome Institute"/>
            <person name="Vesth T.C."/>
            <person name="Nybo J."/>
            <person name="Theobald S."/>
            <person name="Brandl J."/>
            <person name="Frisvad J.C."/>
            <person name="Nielsen K.F."/>
            <person name="Lyhne E.K."/>
            <person name="Kogle M.E."/>
            <person name="Kuo A."/>
            <person name="Riley R."/>
            <person name="Clum A."/>
            <person name="Nolan M."/>
            <person name="Lipzen A."/>
            <person name="Salamov A."/>
            <person name="Henrissat B."/>
            <person name="Wiebenga A."/>
            <person name="De Vries R.P."/>
            <person name="Grigoriev I.V."/>
            <person name="Mortensen U.H."/>
            <person name="Andersen M.R."/>
            <person name="Baker S.E."/>
        </authorList>
    </citation>
    <scope>NUCLEOTIDE SEQUENCE [LARGE SCALE GENOMIC DNA]</scope>
    <source>
        <strain evidence="2 3">CBS 117.55</strain>
    </source>
</reference>
<evidence type="ECO:0000313" key="3">
    <source>
        <dbReference type="Proteomes" id="UP000247233"/>
    </source>
</evidence>
<keyword evidence="1" id="KW-1133">Transmembrane helix</keyword>
<accession>A0A317WZV0</accession>
<feature type="transmembrane region" description="Helical" evidence="1">
    <location>
        <begin position="86"/>
        <end position="107"/>
    </location>
</feature>
<protein>
    <submittedName>
        <fullName evidence="2">Uncharacterized protein</fullName>
    </submittedName>
</protein>
<dbReference type="VEuPathDB" id="FungiDB:BO70DRAFT_80240"/>
<dbReference type="EMBL" id="MSFL01000002">
    <property type="protein sequence ID" value="PWY90852.1"/>
    <property type="molecule type" value="Genomic_DNA"/>
</dbReference>
<dbReference type="Proteomes" id="UP000247233">
    <property type="component" value="Unassembled WGS sequence"/>
</dbReference>
<dbReference type="AlphaFoldDB" id="A0A317WZV0"/>
<keyword evidence="1" id="KW-0472">Membrane</keyword>
<dbReference type="RefSeq" id="XP_025403295.1">
    <property type="nucleotide sequence ID" value="XM_025548731.1"/>
</dbReference>
<keyword evidence="3" id="KW-1185">Reference proteome</keyword>
<evidence type="ECO:0000256" key="1">
    <source>
        <dbReference type="SAM" id="Phobius"/>
    </source>
</evidence>
<feature type="transmembrane region" description="Helical" evidence="1">
    <location>
        <begin position="20"/>
        <end position="41"/>
    </location>
</feature>
<name>A0A317WZV0_9EURO</name>
<organism evidence="2 3">
    <name type="scientific">Aspergillus heteromorphus CBS 117.55</name>
    <dbReference type="NCBI Taxonomy" id="1448321"/>
    <lineage>
        <taxon>Eukaryota</taxon>
        <taxon>Fungi</taxon>
        <taxon>Dikarya</taxon>
        <taxon>Ascomycota</taxon>
        <taxon>Pezizomycotina</taxon>
        <taxon>Eurotiomycetes</taxon>
        <taxon>Eurotiomycetidae</taxon>
        <taxon>Eurotiales</taxon>
        <taxon>Aspergillaceae</taxon>
        <taxon>Aspergillus</taxon>
        <taxon>Aspergillus subgen. Circumdati</taxon>
    </lineage>
</organism>
<sequence>MFPCPIQLTLCLQEWKSVNLFFSLSFFSCPFLTHEFVLLFLSCMCPRAIGSFLFLFLYFFYTFLYVFCVFFYGGCVFVFVCFSLSLSLSLSLCVCVCASGNGVSSGMDGWIDRLRVMFN</sequence>